<name>A0ABD0LWN6_9CAEN</name>
<evidence type="ECO:0000313" key="2">
    <source>
        <dbReference type="Proteomes" id="UP001519460"/>
    </source>
</evidence>
<organism evidence="1 2">
    <name type="scientific">Batillaria attramentaria</name>
    <dbReference type="NCBI Taxonomy" id="370345"/>
    <lineage>
        <taxon>Eukaryota</taxon>
        <taxon>Metazoa</taxon>
        <taxon>Spiralia</taxon>
        <taxon>Lophotrochozoa</taxon>
        <taxon>Mollusca</taxon>
        <taxon>Gastropoda</taxon>
        <taxon>Caenogastropoda</taxon>
        <taxon>Sorbeoconcha</taxon>
        <taxon>Cerithioidea</taxon>
        <taxon>Batillariidae</taxon>
        <taxon>Batillaria</taxon>
    </lineage>
</organism>
<reference evidence="1 2" key="1">
    <citation type="journal article" date="2023" name="Sci. Data">
        <title>Genome assembly of the Korean intertidal mud-creeper Batillaria attramentaria.</title>
        <authorList>
            <person name="Patra A.K."/>
            <person name="Ho P.T."/>
            <person name="Jun S."/>
            <person name="Lee S.J."/>
            <person name="Kim Y."/>
            <person name="Won Y.J."/>
        </authorList>
    </citation>
    <scope>NUCLEOTIDE SEQUENCE [LARGE SCALE GENOMIC DNA]</scope>
    <source>
        <strain evidence="1">Wonlab-2016</strain>
    </source>
</reference>
<dbReference type="EMBL" id="JACVVK020000019">
    <property type="protein sequence ID" value="KAK7503565.1"/>
    <property type="molecule type" value="Genomic_DNA"/>
</dbReference>
<gene>
    <name evidence="1" type="ORF">BaRGS_00005104</name>
</gene>
<keyword evidence="2" id="KW-1185">Reference proteome</keyword>
<proteinExistence type="predicted"/>
<accession>A0ABD0LWN6</accession>
<comment type="caution">
    <text evidence="1">The sequence shown here is derived from an EMBL/GenBank/DDBJ whole genome shotgun (WGS) entry which is preliminary data.</text>
</comment>
<dbReference type="PANTHER" id="PTHR46880:SF5">
    <property type="entry name" value="DUF4371 DOMAIN-CONTAINING PROTEIN"/>
    <property type="match status" value="1"/>
</dbReference>
<protein>
    <submittedName>
        <fullName evidence="1">Uncharacterized protein</fullName>
    </submittedName>
</protein>
<dbReference type="PANTHER" id="PTHR46880">
    <property type="entry name" value="RAS-ASSOCIATING DOMAIN-CONTAINING PROTEIN"/>
    <property type="match status" value="1"/>
</dbReference>
<sequence>MNELKRLKSIMQEQVRKIKKPTAVRWLSLHEAVVAVQESWGCLVLMLENDATPNAGDTALTMSLLRDIKTYSFISLLCVLRDVLEPLTKCSKTFQRDVIDIEDATMMLDTTRDSISALPDHLGTHLTALNAALADGKSYQSISLQVTEQQKATTIATCRKFVGALQSEAGKRFPAEDMSSLKKLNKLLNPKHLPIARDALMTYGANVLEDLAEVFPQVQGDRAKAD</sequence>
<dbReference type="AlphaFoldDB" id="A0ABD0LWN6"/>
<dbReference type="Proteomes" id="UP001519460">
    <property type="component" value="Unassembled WGS sequence"/>
</dbReference>
<evidence type="ECO:0000313" key="1">
    <source>
        <dbReference type="EMBL" id="KAK7503565.1"/>
    </source>
</evidence>